<evidence type="ECO:0000313" key="1">
    <source>
        <dbReference type="EMBL" id="CAA9891103.1"/>
    </source>
</evidence>
<protein>
    <submittedName>
        <fullName evidence="1">Uncharacterized protein</fullName>
    </submittedName>
</protein>
<keyword evidence="2" id="KW-1185">Reference proteome</keyword>
<dbReference type="RefSeq" id="WP_174625992.1">
    <property type="nucleotide sequence ID" value="NZ_CADCXN010000063.1"/>
</dbReference>
<dbReference type="Proteomes" id="UP000494216">
    <property type="component" value="Unassembled WGS sequence"/>
</dbReference>
<name>A0A8S0Y6D6_9GAMM</name>
<organism evidence="1 2">
    <name type="scientific">Candidatus Methylobacter favarea</name>
    <dbReference type="NCBI Taxonomy" id="2707345"/>
    <lineage>
        <taxon>Bacteria</taxon>
        <taxon>Pseudomonadati</taxon>
        <taxon>Pseudomonadota</taxon>
        <taxon>Gammaproteobacteria</taxon>
        <taxon>Methylococcales</taxon>
        <taxon>Methylococcaceae</taxon>
        <taxon>Methylobacter</taxon>
    </lineage>
</organism>
<evidence type="ECO:0000313" key="2">
    <source>
        <dbReference type="Proteomes" id="UP000494216"/>
    </source>
</evidence>
<comment type="caution">
    <text evidence="1">The sequence shown here is derived from an EMBL/GenBank/DDBJ whole genome shotgun (WGS) entry which is preliminary data.</text>
</comment>
<accession>A0A8S0Y6D6</accession>
<sequence>MSNIVAIVIQFFDCVDITRVQIVVASNFQTLFLKQQYSREFKEQALAEAAAFADPEKSSGRRWRARPNNLPSAAPHLIEAIA</sequence>
<dbReference type="EMBL" id="CADCXN010000063">
    <property type="protein sequence ID" value="CAA9891103.1"/>
    <property type="molecule type" value="Genomic_DNA"/>
</dbReference>
<gene>
    <name evidence="1" type="ORF">METHB2_340021</name>
</gene>
<proteinExistence type="predicted"/>
<reference evidence="1 2" key="1">
    <citation type="submission" date="2020-02" db="EMBL/GenBank/DDBJ databases">
        <authorList>
            <person name="Hogendoorn C."/>
        </authorList>
    </citation>
    <scope>NUCLEOTIDE SEQUENCE [LARGE SCALE GENOMIC DNA]</scope>
    <source>
        <strain evidence="1">METHB21</strain>
    </source>
</reference>
<dbReference type="AlphaFoldDB" id="A0A8S0Y6D6"/>